<evidence type="ECO:0000256" key="1">
    <source>
        <dbReference type="ARBA" id="ARBA00004127"/>
    </source>
</evidence>
<dbReference type="Pfam" id="PF01988">
    <property type="entry name" value="VIT1"/>
    <property type="match status" value="2"/>
</dbReference>
<dbReference type="AlphaFoldDB" id="A0A1F7YI13"/>
<evidence type="ECO:0000256" key="4">
    <source>
        <dbReference type="ARBA" id="ARBA00023136"/>
    </source>
</evidence>
<name>A0A1F7YI13_9BACT</name>
<evidence type="ECO:0000313" key="6">
    <source>
        <dbReference type="EMBL" id="OGM26820.1"/>
    </source>
</evidence>
<dbReference type="Proteomes" id="UP000179221">
    <property type="component" value="Unassembled WGS sequence"/>
</dbReference>
<keyword evidence="4 5" id="KW-0472">Membrane</keyword>
<protein>
    <recommendedName>
        <fullName evidence="8">VIT family protein</fullName>
    </recommendedName>
</protein>
<feature type="transmembrane region" description="Helical" evidence="5">
    <location>
        <begin position="118"/>
        <end position="139"/>
    </location>
</feature>
<sequence>MKEALLHKRASYLRDSVFAASDGVVTTFAVVAGATGASLDPTVVVILGFANLFADGLSMSAGTYLGVKSEVEYEQVEGDKHISEATPKRQALVTFLAFDSAGLVPLIPYILGLRSSNFILSLSLVFILLFIIGALKGNYTKKKWLRSGFEMLLIGGVAAVVAYVTGFVIKGYIY</sequence>
<comment type="caution">
    <text evidence="6">The sequence shown here is derived from an EMBL/GenBank/DDBJ whole genome shotgun (WGS) entry which is preliminary data.</text>
</comment>
<accession>A0A1F7YI13</accession>
<feature type="transmembrane region" description="Helical" evidence="5">
    <location>
        <begin position="151"/>
        <end position="173"/>
    </location>
</feature>
<dbReference type="GO" id="GO:0030026">
    <property type="term" value="P:intracellular manganese ion homeostasis"/>
    <property type="evidence" value="ECO:0007669"/>
    <property type="project" value="InterPro"/>
</dbReference>
<keyword evidence="3 5" id="KW-1133">Transmembrane helix</keyword>
<evidence type="ECO:0000256" key="2">
    <source>
        <dbReference type="ARBA" id="ARBA00022692"/>
    </source>
</evidence>
<evidence type="ECO:0000313" key="7">
    <source>
        <dbReference type="Proteomes" id="UP000179221"/>
    </source>
</evidence>
<reference evidence="6 7" key="1">
    <citation type="journal article" date="2016" name="Nat. Commun.">
        <title>Thousands of microbial genomes shed light on interconnected biogeochemical processes in an aquifer system.</title>
        <authorList>
            <person name="Anantharaman K."/>
            <person name="Brown C.T."/>
            <person name="Hug L.A."/>
            <person name="Sharon I."/>
            <person name="Castelle C.J."/>
            <person name="Probst A.J."/>
            <person name="Thomas B.C."/>
            <person name="Singh A."/>
            <person name="Wilkins M.J."/>
            <person name="Karaoz U."/>
            <person name="Brodie E.L."/>
            <person name="Williams K.H."/>
            <person name="Hubbard S.S."/>
            <person name="Banfield J.F."/>
        </authorList>
    </citation>
    <scope>NUCLEOTIDE SEQUENCE [LARGE SCALE GENOMIC DNA]</scope>
</reference>
<evidence type="ECO:0000256" key="5">
    <source>
        <dbReference type="SAM" id="Phobius"/>
    </source>
</evidence>
<organism evidence="6 7">
    <name type="scientific">Candidatus Woesebacteria bacterium RIFCSPHIGHO2_01_FULL_40_22</name>
    <dbReference type="NCBI Taxonomy" id="1802499"/>
    <lineage>
        <taxon>Bacteria</taxon>
        <taxon>Candidatus Woeseibacteriota</taxon>
    </lineage>
</organism>
<dbReference type="PANTHER" id="PTHR31851">
    <property type="entry name" value="FE(2+)/MN(2+) TRANSPORTER PCL1"/>
    <property type="match status" value="1"/>
</dbReference>
<feature type="transmembrane region" description="Helical" evidence="5">
    <location>
        <begin position="91"/>
        <end position="112"/>
    </location>
</feature>
<evidence type="ECO:0008006" key="8">
    <source>
        <dbReference type="Google" id="ProtNLM"/>
    </source>
</evidence>
<proteinExistence type="predicted"/>
<dbReference type="InterPro" id="IPR008217">
    <property type="entry name" value="Ccc1_fam"/>
</dbReference>
<dbReference type="GO" id="GO:0005384">
    <property type="term" value="F:manganese ion transmembrane transporter activity"/>
    <property type="evidence" value="ECO:0007669"/>
    <property type="project" value="InterPro"/>
</dbReference>
<keyword evidence="2 5" id="KW-0812">Transmembrane</keyword>
<gene>
    <name evidence="6" type="ORF">A2628_04680</name>
</gene>
<comment type="subcellular location">
    <subcellularLocation>
        <location evidence="1">Endomembrane system</location>
        <topology evidence="1">Multi-pass membrane protein</topology>
    </subcellularLocation>
</comment>
<dbReference type="GO" id="GO:0012505">
    <property type="term" value="C:endomembrane system"/>
    <property type="evidence" value="ECO:0007669"/>
    <property type="project" value="UniProtKB-SubCell"/>
</dbReference>
<dbReference type="EMBL" id="MGGL01000009">
    <property type="protein sequence ID" value="OGM26820.1"/>
    <property type="molecule type" value="Genomic_DNA"/>
</dbReference>
<evidence type="ECO:0000256" key="3">
    <source>
        <dbReference type="ARBA" id="ARBA00022989"/>
    </source>
</evidence>